<dbReference type="InterPro" id="IPR010921">
    <property type="entry name" value="Trp_repressor/repl_initiator"/>
</dbReference>
<feature type="coiled-coil region" evidence="1">
    <location>
        <begin position="71"/>
        <end position="98"/>
    </location>
</feature>
<dbReference type="SUPFAM" id="SSF48295">
    <property type="entry name" value="TrpR-like"/>
    <property type="match status" value="1"/>
</dbReference>
<dbReference type="GO" id="GO:0004803">
    <property type="term" value="F:transposase activity"/>
    <property type="evidence" value="ECO:0007669"/>
    <property type="project" value="InterPro"/>
</dbReference>
<protein>
    <recommendedName>
        <fullName evidence="4">Transposase</fullName>
    </recommendedName>
</protein>
<reference evidence="3" key="1">
    <citation type="submission" date="2016-06" db="EMBL/GenBank/DDBJ databases">
        <authorList>
            <person name="Nascimento L."/>
            <person name="Pereira R.V."/>
            <person name="Martins L.F."/>
            <person name="Quaggio R.B."/>
            <person name="Silva A.M."/>
            <person name="Setubal J.C."/>
        </authorList>
    </citation>
    <scope>NUCLEOTIDE SEQUENCE [LARGE SCALE GENOMIC DNA]</scope>
</reference>
<evidence type="ECO:0000313" key="2">
    <source>
        <dbReference type="EMBL" id="OUM84450.1"/>
    </source>
</evidence>
<dbReference type="GO" id="GO:0006313">
    <property type="term" value="P:DNA transposition"/>
    <property type="evidence" value="ECO:0007669"/>
    <property type="project" value="InterPro"/>
</dbReference>
<evidence type="ECO:0000256" key="1">
    <source>
        <dbReference type="SAM" id="Coils"/>
    </source>
</evidence>
<dbReference type="GO" id="GO:0043565">
    <property type="term" value="F:sequence-specific DNA binding"/>
    <property type="evidence" value="ECO:0007669"/>
    <property type="project" value="InterPro"/>
</dbReference>
<dbReference type="Pfam" id="PF01527">
    <property type="entry name" value="HTH_Tnp_1"/>
    <property type="match status" value="1"/>
</dbReference>
<evidence type="ECO:0000313" key="3">
    <source>
        <dbReference type="Proteomes" id="UP000196475"/>
    </source>
</evidence>
<evidence type="ECO:0008006" key="4">
    <source>
        <dbReference type="Google" id="ProtNLM"/>
    </source>
</evidence>
<dbReference type="Proteomes" id="UP000196475">
    <property type="component" value="Unassembled WGS sequence"/>
</dbReference>
<dbReference type="EMBL" id="LZRT01000129">
    <property type="protein sequence ID" value="OUM84450.1"/>
    <property type="molecule type" value="Genomic_DNA"/>
</dbReference>
<dbReference type="InterPro" id="IPR036388">
    <property type="entry name" value="WH-like_DNA-bd_sf"/>
</dbReference>
<keyword evidence="1" id="KW-0175">Coiled coil</keyword>
<comment type="caution">
    <text evidence="2">The sequence shown here is derived from an EMBL/GenBank/DDBJ whole genome shotgun (WGS) entry which is preliminary data.</text>
</comment>
<proteinExistence type="predicted"/>
<dbReference type="InterPro" id="IPR002514">
    <property type="entry name" value="Transposase_8"/>
</dbReference>
<name>A0A1Y3PAV5_9BACI</name>
<organism evidence="2 3">
    <name type="scientific">Bacillus thermozeamaize</name>
    <dbReference type="NCBI Taxonomy" id="230954"/>
    <lineage>
        <taxon>Bacteria</taxon>
        <taxon>Bacillati</taxon>
        <taxon>Bacillota</taxon>
        <taxon>Bacilli</taxon>
        <taxon>Bacillales</taxon>
        <taxon>Bacillaceae</taxon>
        <taxon>Bacillus</taxon>
    </lineage>
</organism>
<dbReference type="AlphaFoldDB" id="A0A1Y3PAV5"/>
<accession>A0A1Y3PAV5</accession>
<gene>
    <name evidence="2" type="ORF">BAA01_15340</name>
</gene>
<dbReference type="Gene3D" id="1.10.10.10">
    <property type="entry name" value="Winged helix-like DNA-binding domain superfamily/Winged helix DNA-binding domain"/>
    <property type="match status" value="1"/>
</dbReference>
<sequence>MSEKQQPSEKRRRWTAKAKLEVVLEGLRGQESVAEICRRHGITQSMYYEWQEAVFKAAEEGLTHGGRTAREAELEKQLRQAQRTIGRLTMENELYQKKQDWLARRQKKS</sequence>